<organism evidence="1 2">
    <name type="scientific">Flavobacterium columnare</name>
    <dbReference type="NCBI Taxonomy" id="996"/>
    <lineage>
        <taxon>Bacteria</taxon>
        <taxon>Pseudomonadati</taxon>
        <taxon>Bacteroidota</taxon>
        <taxon>Flavobacteriia</taxon>
        <taxon>Flavobacteriales</taxon>
        <taxon>Flavobacteriaceae</taxon>
        <taxon>Flavobacterium</taxon>
    </lineage>
</organism>
<dbReference type="EMBL" id="CP010992">
    <property type="protein sequence ID" value="QCV57082.1"/>
    <property type="molecule type" value="Genomic_DNA"/>
</dbReference>
<proteinExistence type="predicted"/>
<dbReference type="Proteomes" id="UP000304840">
    <property type="component" value="Chromosome"/>
</dbReference>
<reference evidence="2" key="1">
    <citation type="submission" date="2016-03" db="EMBL/GenBank/DDBJ databases">
        <title>Flavobacterium columnare strain B185, complete genome.</title>
        <authorList>
            <person name="Sundberg L.-R."/>
            <person name="Papponen P."/>
            <person name="Laanto E."/>
        </authorList>
    </citation>
    <scope>NUCLEOTIDE SEQUENCE [LARGE SCALE GENOMIC DNA]</scope>
    <source>
        <strain evidence="2">B185</strain>
    </source>
</reference>
<evidence type="ECO:0000313" key="1">
    <source>
        <dbReference type="EMBL" id="QCV57082.1"/>
    </source>
</evidence>
<name>A0AAJ4DDI9_9FLAO</name>
<dbReference type="RefSeq" id="WP_138424760.1">
    <property type="nucleotide sequence ID" value="NZ_CP010992.1"/>
</dbReference>
<sequence length="354" mass="42930">MLNTIPLDNNTLQMNLGGIKPRKYIISLKYFDEENTFPSKQMDYAAEIIITRNHTDFWLLDLYKKNIWFNQHEPDFINEMIADELCNTIYPLQVRMDETGACLGISNFNQIVNGRWHRNKAKATQKYTSKIMQSFYEVFEKNLENRRVFEKSMTNDWLWSLLFHPKYIDYGKEHTVQTFLFLPVVPYEHPIQFSGKQRIHTEITDYHGVEIHFESDEMPAHPYFISSFKKKASILENKVYMRLNVYFHLDVYHLFTVHTRAYFEIYSKNADGIETHIQRIQFTQYQQETQNNKKTPLSFKSPFLVDENEGEDTEIYKTYQGKNYTRQEWILFEEEQYRIYKEKKNKKRFWDFWK</sequence>
<dbReference type="AlphaFoldDB" id="A0AAJ4DDI9"/>
<evidence type="ECO:0000313" key="2">
    <source>
        <dbReference type="Proteomes" id="UP000304840"/>
    </source>
</evidence>
<reference evidence="1 2" key="2">
    <citation type="submission" date="2019-05" db="EMBL/GenBank/DDBJ databases">
        <authorList>
            <person name="Ravantti J.J."/>
        </authorList>
    </citation>
    <scope>NUCLEOTIDE SEQUENCE [LARGE SCALE GENOMIC DNA]</scope>
    <source>
        <strain evidence="1 2">B185</strain>
    </source>
</reference>
<accession>A0AAJ4DDI9</accession>
<gene>
    <name evidence="1" type="ORF">UN65_00975</name>
</gene>
<protein>
    <submittedName>
        <fullName evidence="1">Uncharacterized protein</fullName>
    </submittedName>
</protein>